<gene>
    <name evidence="2" type="ordered locus">Os03g0176200</name>
    <name evidence="2" type="ORF">OSNPB_030176200</name>
</gene>
<accession>A0A0P0VTZ0</accession>
<dbReference type="InParanoid" id="A0A0P0VTZ0"/>
<proteinExistence type="predicted"/>
<evidence type="ECO:0000313" key="2">
    <source>
        <dbReference type="EMBL" id="BAS82575.1"/>
    </source>
</evidence>
<dbReference type="PaxDb" id="39947-A0A0P0VTZ0"/>
<keyword evidence="3" id="KW-1185">Reference proteome</keyword>
<dbReference type="Proteomes" id="UP000059680">
    <property type="component" value="Chromosome 3"/>
</dbReference>
<reference evidence="2 3" key="3">
    <citation type="journal article" date="2013" name="Rice">
        <title>Improvement of the Oryza sativa Nipponbare reference genome using next generation sequence and optical map data.</title>
        <authorList>
            <person name="Kawahara Y."/>
            <person name="de la Bastide M."/>
            <person name="Hamilton J.P."/>
            <person name="Kanamori H."/>
            <person name="McCombie W.R."/>
            <person name="Ouyang S."/>
            <person name="Schwartz D.C."/>
            <person name="Tanaka T."/>
            <person name="Wu J."/>
            <person name="Zhou S."/>
            <person name="Childs K.L."/>
            <person name="Davidson R.M."/>
            <person name="Lin H."/>
            <person name="Quesada-Ocampo L."/>
            <person name="Vaillancourt B."/>
            <person name="Sakai H."/>
            <person name="Lee S.S."/>
            <person name="Kim J."/>
            <person name="Numa H."/>
            <person name="Itoh T."/>
            <person name="Buell C.R."/>
            <person name="Matsumoto T."/>
        </authorList>
    </citation>
    <scope>NUCLEOTIDE SEQUENCE [LARGE SCALE GENOMIC DNA]</scope>
    <source>
        <strain evidence="3">cv. Nipponbare</strain>
    </source>
</reference>
<reference evidence="3" key="1">
    <citation type="journal article" date="2005" name="Nature">
        <title>The map-based sequence of the rice genome.</title>
        <authorList>
            <consortium name="International rice genome sequencing project (IRGSP)"/>
            <person name="Matsumoto T."/>
            <person name="Wu J."/>
            <person name="Kanamori H."/>
            <person name="Katayose Y."/>
            <person name="Fujisawa M."/>
            <person name="Namiki N."/>
            <person name="Mizuno H."/>
            <person name="Yamamoto K."/>
            <person name="Antonio B.A."/>
            <person name="Baba T."/>
            <person name="Sakata K."/>
            <person name="Nagamura Y."/>
            <person name="Aoki H."/>
            <person name="Arikawa K."/>
            <person name="Arita K."/>
            <person name="Bito T."/>
            <person name="Chiden Y."/>
            <person name="Fujitsuka N."/>
            <person name="Fukunaka R."/>
            <person name="Hamada M."/>
            <person name="Harada C."/>
            <person name="Hayashi A."/>
            <person name="Hijishita S."/>
            <person name="Honda M."/>
            <person name="Hosokawa S."/>
            <person name="Ichikawa Y."/>
            <person name="Idonuma A."/>
            <person name="Iijima M."/>
            <person name="Ikeda M."/>
            <person name="Ikeno M."/>
            <person name="Ito K."/>
            <person name="Ito S."/>
            <person name="Ito T."/>
            <person name="Ito Y."/>
            <person name="Ito Y."/>
            <person name="Iwabuchi A."/>
            <person name="Kamiya K."/>
            <person name="Karasawa W."/>
            <person name="Kurita K."/>
            <person name="Katagiri S."/>
            <person name="Kikuta A."/>
            <person name="Kobayashi H."/>
            <person name="Kobayashi N."/>
            <person name="Machita K."/>
            <person name="Maehara T."/>
            <person name="Masukawa M."/>
            <person name="Mizubayashi T."/>
            <person name="Mukai Y."/>
            <person name="Nagasaki H."/>
            <person name="Nagata Y."/>
            <person name="Naito S."/>
            <person name="Nakashima M."/>
            <person name="Nakama Y."/>
            <person name="Nakamichi Y."/>
            <person name="Nakamura M."/>
            <person name="Meguro A."/>
            <person name="Negishi M."/>
            <person name="Ohta I."/>
            <person name="Ohta T."/>
            <person name="Okamoto M."/>
            <person name="Ono N."/>
            <person name="Saji S."/>
            <person name="Sakaguchi M."/>
            <person name="Sakai K."/>
            <person name="Shibata M."/>
            <person name="Shimokawa T."/>
            <person name="Song J."/>
            <person name="Takazaki Y."/>
            <person name="Terasawa K."/>
            <person name="Tsugane M."/>
            <person name="Tsuji K."/>
            <person name="Ueda S."/>
            <person name="Waki K."/>
            <person name="Yamagata H."/>
            <person name="Yamamoto M."/>
            <person name="Yamamoto S."/>
            <person name="Yamane H."/>
            <person name="Yoshiki S."/>
            <person name="Yoshihara R."/>
            <person name="Yukawa K."/>
            <person name="Zhong H."/>
            <person name="Yano M."/>
            <person name="Yuan Q."/>
            <person name="Ouyang S."/>
            <person name="Liu J."/>
            <person name="Jones K.M."/>
            <person name="Gansberger K."/>
            <person name="Moffat K."/>
            <person name="Hill J."/>
            <person name="Bera J."/>
            <person name="Fadrosh D."/>
            <person name="Jin S."/>
            <person name="Johri S."/>
            <person name="Kim M."/>
            <person name="Overton L."/>
            <person name="Reardon M."/>
            <person name="Tsitrin T."/>
            <person name="Vuong H."/>
            <person name="Weaver B."/>
            <person name="Ciecko A."/>
            <person name="Tallon L."/>
            <person name="Jackson J."/>
            <person name="Pai G."/>
            <person name="Aken S.V."/>
            <person name="Utterback T."/>
            <person name="Reidmuller S."/>
            <person name="Feldblyum T."/>
            <person name="Hsiao J."/>
            <person name="Zismann V."/>
            <person name="Iobst S."/>
            <person name="de Vazeille A.R."/>
            <person name="Buell C.R."/>
            <person name="Ying K."/>
            <person name="Li Y."/>
            <person name="Lu T."/>
            <person name="Huang Y."/>
            <person name="Zhao Q."/>
            <person name="Feng Q."/>
            <person name="Zhang L."/>
            <person name="Zhu J."/>
            <person name="Weng Q."/>
            <person name="Mu J."/>
            <person name="Lu Y."/>
            <person name="Fan D."/>
            <person name="Liu Y."/>
            <person name="Guan J."/>
            <person name="Zhang Y."/>
            <person name="Yu S."/>
            <person name="Liu X."/>
            <person name="Zhang Y."/>
            <person name="Hong G."/>
            <person name="Han B."/>
            <person name="Choisne N."/>
            <person name="Demange N."/>
            <person name="Orjeda G."/>
            <person name="Samain S."/>
            <person name="Cattolico L."/>
            <person name="Pelletier E."/>
            <person name="Couloux A."/>
            <person name="Segurens B."/>
            <person name="Wincker P."/>
            <person name="D'Hont A."/>
            <person name="Scarpelli C."/>
            <person name="Weissenbach J."/>
            <person name="Salanoubat M."/>
            <person name="Quetier F."/>
            <person name="Yu Y."/>
            <person name="Kim H.R."/>
            <person name="Rambo T."/>
            <person name="Currie J."/>
            <person name="Collura K."/>
            <person name="Luo M."/>
            <person name="Yang T."/>
            <person name="Ammiraju J.S.S."/>
            <person name="Engler F."/>
            <person name="Soderlund C."/>
            <person name="Wing R.A."/>
            <person name="Palmer L.E."/>
            <person name="de la Bastide M."/>
            <person name="Spiegel L."/>
            <person name="Nascimento L."/>
            <person name="Zutavern T."/>
            <person name="O'Shaughnessy A."/>
            <person name="Dike S."/>
            <person name="Dedhia N."/>
            <person name="Preston R."/>
            <person name="Balija V."/>
            <person name="McCombie W.R."/>
            <person name="Chow T."/>
            <person name="Chen H."/>
            <person name="Chung M."/>
            <person name="Chen C."/>
            <person name="Shaw J."/>
            <person name="Wu H."/>
            <person name="Hsiao K."/>
            <person name="Chao Y."/>
            <person name="Chu M."/>
            <person name="Cheng C."/>
            <person name="Hour A."/>
            <person name="Lee P."/>
            <person name="Lin S."/>
            <person name="Lin Y."/>
            <person name="Liou J."/>
            <person name="Liu S."/>
            <person name="Hsing Y."/>
            <person name="Raghuvanshi S."/>
            <person name="Mohanty A."/>
            <person name="Bharti A.K."/>
            <person name="Gaur A."/>
            <person name="Gupta V."/>
            <person name="Kumar D."/>
            <person name="Ravi V."/>
            <person name="Vij S."/>
            <person name="Kapur A."/>
            <person name="Khurana P."/>
            <person name="Khurana P."/>
            <person name="Khurana J.P."/>
            <person name="Tyagi A.K."/>
            <person name="Gaikwad K."/>
            <person name="Singh A."/>
            <person name="Dalal V."/>
            <person name="Srivastava S."/>
            <person name="Dixit A."/>
            <person name="Pal A.K."/>
            <person name="Ghazi I.A."/>
            <person name="Yadav M."/>
            <person name="Pandit A."/>
            <person name="Bhargava A."/>
            <person name="Sureshbabu K."/>
            <person name="Batra K."/>
            <person name="Sharma T.R."/>
            <person name="Mohapatra T."/>
            <person name="Singh N.K."/>
            <person name="Messing J."/>
            <person name="Nelson A.B."/>
            <person name="Fuks G."/>
            <person name="Kavchok S."/>
            <person name="Keizer G."/>
            <person name="Linton E."/>
            <person name="Llaca V."/>
            <person name="Song R."/>
            <person name="Tanyolac B."/>
            <person name="Young S."/>
            <person name="Ho-Il K."/>
            <person name="Hahn J.H."/>
            <person name="Sangsakoo G."/>
            <person name="Vanavichit A."/>
            <person name="de Mattos Luiz.A.T."/>
            <person name="Zimmer P.D."/>
            <person name="Malone G."/>
            <person name="Dellagostin O."/>
            <person name="de Oliveira A.C."/>
            <person name="Bevan M."/>
            <person name="Bancroft I."/>
            <person name="Minx P."/>
            <person name="Cordum H."/>
            <person name="Wilson R."/>
            <person name="Cheng Z."/>
            <person name="Jin W."/>
            <person name="Jiang J."/>
            <person name="Leong S.A."/>
            <person name="Iwama H."/>
            <person name="Gojobori T."/>
            <person name="Itoh T."/>
            <person name="Niimura Y."/>
            <person name="Fujii Y."/>
            <person name="Habara T."/>
            <person name="Sakai H."/>
            <person name="Sato Y."/>
            <person name="Wilson G."/>
            <person name="Kumar K."/>
            <person name="McCouch S."/>
            <person name="Juretic N."/>
            <person name="Hoen D."/>
            <person name="Wright S."/>
            <person name="Bruskiewich R."/>
            <person name="Bureau T."/>
            <person name="Miyao A."/>
            <person name="Hirochika H."/>
            <person name="Nishikawa T."/>
            <person name="Kadowaki K."/>
            <person name="Sugiura M."/>
            <person name="Burr B."/>
            <person name="Sasaki T."/>
        </authorList>
    </citation>
    <scope>NUCLEOTIDE SEQUENCE [LARGE SCALE GENOMIC DNA]</scope>
    <source>
        <strain evidence="3">cv. Nipponbare</strain>
    </source>
</reference>
<name>A0A0P0VTZ0_ORYSJ</name>
<organism evidence="2 3">
    <name type="scientific">Oryza sativa subsp. japonica</name>
    <name type="common">Rice</name>
    <dbReference type="NCBI Taxonomy" id="39947"/>
    <lineage>
        <taxon>Eukaryota</taxon>
        <taxon>Viridiplantae</taxon>
        <taxon>Streptophyta</taxon>
        <taxon>Embryophyta</taxon>
        <taxon>Tracheophyta</taxon>
        <taxon>Spermatophyta</taxon>
        <taxon>Magnoliopsida</taxon>
        <taxon>Liliopsida</taxon>
        <taxon>Poales</taxon>
        <taxon>Poaceae</taxon>
        <taxon>BOP clade</taxon>
        <taxon>Oryzoideae</taxon>
        <taxon>Oryzeae</taxon>
        <taxon>Oryzinae</taxon>
        <taxon>Oryza</taxon>
        <taxon>Oryza sativa</taxon>
    </lineage>
</organism>
<dbReference type="EMBL" id="AP014959">
    <property type="protein sequence ID" value="BAS82575.1"/>
    <property type="molecule type" value="Genomic_DNA"/>
</dbReference>
<reference evidence="2 3" key="2">
    <citation type="journal article" date="2013" name="Plant Cell Physiol.">
        <title>Rice Annotation Project Database (RAP-DB): an integrative and interactive database for rice genomics.</title>
        <authorList>
            <person name="Sakai H."/>
            <person name="Lee S.S."/>
            <person name="Tanaka T."/>
            <person name="Numa H."/>
            <person name="Kim J."/>
            <person name="Kawahara Y."/>
            <person name="Wakimoto H."/>
            <person name="Yang C.C."/>
            <person name="Iwamoto M."/>
            <person name="Abe T."/>
            <person name="Yamada Y."/>
            <person name="Muto A."/>
            <person name="Inokuchi H."/>
            <person name="Ikemura T."/>
            <person name="Matsumoto T."/>
            <person name="Sasaki T."/>
            <person name="Itoh T."/>
        </authorList>
    </citation>
    <scope>NUCLEOTIDE SEQUENCE [LARGE SCALE GENOMIC DNA]</scope>
    <source>
        <strain evidence="3">cv. Nipponbare</strain>
    </source>
</reference>
<evidence type="ECO:0000256" key="1">
    <source>
        <dbReference type="SAM" id="MobiDB-lite"/>
    </source>
</evidence>
<feature type="non-terminal residue" evidence="2">
    <location>
        <position position="148"/>
    </location>
</feature>
<evidence type="ECO:0000313" key="3">
    <source>
        <dbReference type="Proteomes" id="UP000059680"/>
    </source>
</evidence>
<dbReference type="AlphaFoldDB" id="A0A0P0VTZ0"/>
<protein>
    <submittedName>
        <fullName evidence="2">Os03g0176200 protein</fullName>
    </submittedName>
</protein>
<feature type="region of interest" description="Disordered" evidence="1">
    <location>
        <begin position="80"/>
        <end position="99"/>
    </location>
</feature>
<sequence length="148" mass="15467">MPATGRAAAAAAAIQLVVAPSPPPPPLLSPASNFMACAYCRPCSRCAPRWPSEAVSELSDAPPPPALICWWSPGATTTSTPAAPAGASGGSMRVGERRHARSPPMRWVLEQMRFTSYLLMSKLVTAFRPRNLIAAMSYASAASSCVPA</sequence>